<dbReference type="Pfam" id="PF03412">
    <property type="entry name" value="Peptidase_C39"/>
    <property type="match status" value="1"/>
</dbReference>
<feature type="domain" description="Peptidase C39" evidence="2">
    <location>
        <begin position="39"/>
        <end position="159"/>
    </location>
</feature>
<organism evidence="3">
    <name type="scientific">Chryseobacterium indologenes</name>
    <name type="common">Flavobacterium indologenes</name>
    <dbReference type="NCBI Taxonomy" id="253"/>
    <lineage>
        <taxon>Bacteria</taxon>
        <taxon>Pseudomonadati</taxon>
        <taxon>Bacteroidota</taxon>
        <taxon>Flavobacteriia</taxon>
        <taxon>Flavobacteriales</taxon>
        <taxon>Weeksellaceae</taxon>
        <taxon>Chryseobacterium group</taxon>
        <taxon>Chryseobacterium</taxon>
    </lineage>
</organism>
<dbReference type="GO" id="GO:0005524">
    <property type="term" value="F:ATP binding"/>
    <property type="evidence" value="ECO:0007669"/>
    <property type="project" value="InterPro"/>
</dbReference>
<evidence type="ECO:0000259" key="2">
    <source>
        <dbReference type="PROSITE" id="PS50990"/>
    </source>
</evidence>
<sequence length="170" mass="19805">MTFLYKLRNNFMSVSFMLMIFFVSSCNVKEEQNFPFYQQTNENNCGPACLKMIFEYYGKIYSEKYLGEMTHVNSNGTTMLELSDASESLGFKPIGLKVDFLNLSKNVNLPCIAYWKSKHFVVVYRIENSKVYVADPGDTLKVYDKDEFCNLWEDPQYIGEKTGYILEINK</sequence>
<dbReference type="Gene3D" id="3.90.70.10">
    <property type="entry name" value="Cysteine proteinases"/>
    <property type="match status" value="1"/>
</dbReference>
<dbReference type="EMBL" id="CP035532">
    <property type="protein sequence ID" value="QBA22980.1"/>
    <property type="molecule type" value="Genomic_DNA"/>
</dbReference>
<feature type="chain" id="PRO_5019270905" description="Peptidase C39 domain-containing protein" evidence="1">
    <location>
        <begin position="29"/>
        <end position="170"/>
    </location>
</feature>
<dbReference type="InterPro" id="IPR005074">
    <property type="entry name" value="Peptidase_C39"/>
</dbReference>
<feature type="signal peptide" evidence="1">
    <location>
        <begin position="1"/>
        <end position="28"/>
    </location>
</feature>
<keyword evidence="1" id="KW-0732">Signal</keyword>
<protein>
    <recommendedName>
        <fullName evidence="2">Peptidase C39 domain-containing protein</fullName>
    </recommendedName>
</protein>
<dbReference type="GO" id="GO:0016020">
    <property type="term" value="C:membrane"/>
    <property type="evidence" value="ECO:0007669"/>
    <property type="project" value="InterPro"/>
</dbReference>
<gene>
    <name evidence="3" type="ORF">EU348_18080</name>
</gene>
<reference evidence="3" key="1">
    <citation type="submission" date="2019-01" db="EMBL/GenBank/DDBJ databases">
        <title>Whole Genome Sequencing for Putative Detection of Antimicrobial Resistance and Potential Virulence Factors in Chryseobacterium indologenes isolated from Nile Tilapia in Tanzania.</title>
        <authorList>
            <person name="Mwega E."/>
            <person name="Mutoloki S."/>
            <person name="Mugimba K."/>
            <person name="Colquhoun D."/>
            <person name="Mdegela R."/>
            <person name="Evensen O."/>
            <person name="Wasteson Y."/>
        </authorList>
    </citation>
    <scope>NUCLEOTIDE SEQUENCE [LARGE SCALE GENOMIC DNA]</scope>
    <source>
        <strain evidence="3">StR 01</strain>
    </source>
</reference>
<dbReference type="PROSITE" id="PS50990">
    <property type="entry name" value="PEPTIDASE_C39"/>
    <property type="match status" value="1"/>
</dbReference>
<dbReference type="PROSITE" id="PS51257">
    <property type="entry name" value="PROKAR_LIPOPROTEIN"/>
    <property type="match status" value="1"/>
</dbReference>
<accession>A0A411DRL1</accession>
<name>A0A411DRL1_CHRID</name>
<dbReference type="GO" id="GO:0006508">
    <property type="term" value="P:proteolysis"/>
    <property type="evidence" value="ECO:0007669"/>
    <property type="project" value="InterPro"/>
</dbReference>
<dbReference type="AlphaFoldDB" id="A0A411DRL1"/>
<evidence type="ECO:0000313" key="3">
    <source>
        <dbReference type="EMBL" id="QBA22980.1"/>
    </source>
</evidence>
<dbReference type="GO" id="GO:0008233">
    <property type="term" value="F:peptidase activity"/>
    <property type="evidence" value="ECO:0007669"/>
    <property type="project" value="InterPro"/>
</dbReference>
<evidence type="ECO:0000256" key="1">
    <source>
        <dbReference type="SAM" id="SignalP"/>
    </source>
</evidence>
<proteinExistence type="predicted"/>